<organism evidence="6 7">
    <name type="scientific">Acetonema longum DSM 6540</name>
    <dbReference type="NCBI Taxonomy" id="1009370"/>
    <lineage>
        <taxon>Bacteria</taxon>
        <taxon>Bacillati</taxon>
        <taxon>Bacillota</taxon>
        <taxon>Negativicutes</taxon>
        <taxon>Acetonemataceae</taxon>
        <taxon>Acetonema</taxon>
    </lineage>
</organism>
<dbReference type="Gene3D" id="3.30.390.30">
    <property type="match status" value="1"/>
</dbReference>
<evidence type="ECO:0000259" key="5">
    <source>
        <dbReference type="Pfam" id="PF18267"/>
    </source>
</evidence>
<dbReference type="InterPro" id="IPR016156">
    <property type="entry name" value="FAD/NAD-linked_Rdtase_dimer_sf"/>
</dbReference>
<evidence type="ECO:0000313" key="7">
    <source>
        <dbReference type="Proteomes" id="UP000003240"/>
    </source>
</evidence>
<accession>F7NE21</accession>
<name>F7NE21_9FIRM</name>
<reference evidence="6 7" key="1">
    <citation type="journal article" date="2011" name="EMBO J.">
        <title>Structural diversity of bacterial flagellar motors.</title>
        <authorList>
            <person name="Chen S."/>
            <person name="Beeby M."/>
            <person name="Murphy G.E."/>
            <person name="Leadbetter J.R."/>
            <person name="Hendrixson D.R."/>
            <person name="Briegel A."/>
            <person name="Li Z."/>
            <person name="Shi J."/>
            <person name="Tocheva E.I."/>
            <person name="Muller A."/>
            <person name="Dobro M.J."/>
            <person name="Jensen G.J."/>
        </authorList>
    </citation>
    <scope>NUCLEOTIDE SEQUENCE [LARGE SCALE GENOMIC DNA]</scope>
    <source>
        <strain evidence="6 7">DSM 6540</strain>
    </source>
</reference>
<dbReference type="PANTHER" id="PTHR43429">
    <property type="entry name" value="PYRIDINE NUCLEOTIDE-DISULFIDE OXIDOREDUCTASE DOMAIN-CONTAINING"/>
    <property type="match status" value="1"/>
</dbReference>
<dbReference type="InterPro" id="IPR050260">
    <property type="entry name" value="FAD-bd_OxRdtase"/>
</dbReference>
<comment type="caution">
    <text evidence="6">The sequence shown here is derived from an EMBL/GenBank/DDBJ whole genome shotgun (WGS) entry which is preliminary data.</text>
</comment>
<dbReference type="PANTHER" id="PTHR43429:SF3">
    <property type="entry name" value="NITRITE REDUCTASE [NAD(P)H]"/>
    <property type="match status" value="1"/>
</dbReference>
<evidence type="ECO:0000256" key="3">
    <source>
        <dbReference type="ARBA" id="ARBA00022827"/>
    </source>
</evidence>
<dbReference type="Gene3D" id="3.50.50.60">
    <property type="entry name" value="FAD/NAD(P)-binding domain"/>
    <property type="match status" value="2"/>
</dbReference>
<proteinExistence type="predicted"/>
<evidence type="ECO:0000259" key="4">
    <source>
        <dbReference type="Pfam" id="PF07992"/>
    </source>
</evidence>
<keyword evidence="2" id="KW-0285">Flavoprotein</keyword>
<dbReference type="STRING" id="1009370.ALO_01419"/>
<evidence type="ECO:0000256" key="2">
    <source>
        <dbReference type="ARBA" id="ARBA00022630"/>
    </source>
</evidence>
<feature type="domain" description="FAD/NAD(P)-binding" evidence="4">
    <location>
        <begin position="10"/>
        <end position="304"/>
    </location>
</feature>
<dbReference type="Pfam" id="PF07992">
    <property type="entry name" value="Pyr_redox_2"/>
    <property type="match status" value="1"/>
</dbReference>
<dbReference type="Pfam" id="PF18267">
    <property type="entry name" value="Rubredoxin_C"/>
    <property type="match status" value="1"/>
</dbReference>
<protein>
    <submittedName>
        <fullName evidence="6">NADH oxidase</fullName>
    </submittedName>
</protein>
<keyword evidence="7" id="KW-1185">Reference proteome</keyword>
<dbReference type="PRINTS" id="PR00411">
    <property type="entry name" value="PNDRDTASEI"/>
</dbReference>
<sequence length="406" mass="42410">MSQGKTKPVCVIIGQGAAGAAAANELKRLDSDSAVMIVSNEREGFYSRIDLPDIIGGRREAREALLQRPGQFQEKGIDCVAGEPAVRICPGDRSVELSSGRRLHYDRLLLATGARPVVPRLPGMNADGVFALWTLAQAEAISQAATAARAAVVIGAGLIGLKTALALRKRGLRVTVVERMDRVLPQQLDAAAAAILEAAVRAGGVELLTSVQVNAVETSGGRVTGIRTGSRQLPCELVICAAGVKPETALAETADLALGAGIVTDACLRTSQDDVYAAGDAAEVADIRGQRTTSAGWPAAVEQGIIAARNMAGGQEQYAGYVAANSVEIAGVPLVSAGYMQNGSEAEILVQQDGNAYRRLIVKNNRLQGFVLMGDIRQSGVLAGVLARQDVLRPGKALDYIELLAL</sequence>
<dbReference type="OrthoDB" id="9807946at2"/>
<evidence type="ECO:0000256" key="1">
    <source>
        <dbReference type="ARBA" id="ARBA00001974"/>
    </source>
</evidence>
<keyword evidence="3" id="KW-0274">FAD</keyword>
<dbReference type="InterPro" id="IPR023753">
    <property type="entry name" value="FAD/NAD-binding_dom"/>
</dbReference>
<dbReference type="RefSeq" id="WP_004092046.1">
    <property type="nucleotide sequence ID" value="NZ_AFGF01000015.1"/>
</dbReference>
<evidence type="ECO:0000313" key="6">
    <source>
        <dbReference type="EMBL" id="EGO65676.1"/>
    </source>
</evidence>
<dbReference type="AlphaFoldDB" id="F7NE21"/>
<feature type="domain" description="NADH-rubredoxin oxidoreductase C-terminal" evidence="5">
    <location>
        <begin position="326"/>
        <end position="382"/>
    </location>
</feature>
<dbReference type="InterPro" id="IPR036188">
    <property type="entry name" value="FAD/NAD-bd_sf"/>
</dbReference>
<dbReference type="EMBL" id="AFGF01000015">
    <property type="protein sequence ID" value="EGO65676.1"/>
    <property type="molecule type" value="Genomic_DNA"/>
</dbReference>
<dbReference type="Proteomes" id="UP000003240">
    <property type="component" value="Unassembled WGS sequence"/>
</dbReference>
<dbReference type="InterPro" id="IPR041575">
    <property type="entry name" value="Rubredoxin_C"/>
</dbReference>
<dbReference type="PRINTS" id="PR00368">
    <property type="entry name" value="FADPNR"/>
</dbReference>
<comment type="cofactor">
    <cofactor evidence="1">
        <name>FAD</name>
        <dbReference type="ChEBI" id="CHEBI:57692"/>
    </cofactor>
</comment>
<dbReference type="SUPFAM" id="SSF51905">
    <property type="entry name" value="FAD/NAD(P)-binding domain"/>
    <property type="match status" value="2"/>
</dbReference>
<dbReference type="GO" id="GO:0016491">
    <property type="term" value="F:oxidoreductase activity"/>
    <property type="evidence" value="ECO:0007669"/>
    <property type="project" value="InterPro"/>
</dbReference>
<gene>
    <name evidence="6" type="ORF">ALO_01419</name>
</gene>
<dbReference type="eggNOG" id="COG1251">
    <property type="taxonomic scope" value="Bacteria"/>
</dbReference>